<dbReference type="InterPro" id="IPR012318">
    <property type="entry name" value="HTH_CRP"/>
</dbReference>
<proteinExistence type="predicted"/>
<evidence type="ECO:0000259" key="5">
    <source>
        <dbReference type="PROSITE" id="PS51063"/>
    </source>
</evidence>
<dbReference type="Proteomes" id="UP000755654">
    <property type="component" value="Unassembled WGS sequence"/>
</dbReference>
<dbReference type="InterPro" id="IPR000595">
    <property type="entry name" value="cNMP-bd_dom"/>
</dbReference>
<dbReference type="Gene3D" id="2.60.120.10">
    <property type="entry name" value="Jelly Rolls"/>
    <property type="match status" value="1"/>
</dbReference>
<dbReference type="Gene3D" id="1.10.10.10">
    <property type="entry name" value="Winged helix-like DNA-binding domain superfamily/Winged helix DNA-binding domain"/>
    <property type="match status" value="1"/>
</dbReference>
<dbReference type="SMART" id="SM00419">
    <property type="entry name" value="HTH_CRP"/>
    <property type="match status" value="1"/>
</dbReference>
<accession>A0ABS6A123</accession>
<dbReference type="InterPro" id="IPR018490">
    <property type="entry name" value="cNMP-bd_dom_sf"/>
</dbReference>
<sequence>MTGESDCLLCPMRQLSIFAGLTIEDLSPLGMVVEDIHLPAGATLYRQGENARYAFTLRSGAMKLSVHRRHQDENRIVRLLRYGDLLGFEGLNQARLHYQHTATALDASDLCLLDLTALNRLSEDRPKVRQALIGRWQSALEEAEFQLVEIGAGKAEACVAAFLCHWCRVFPDGAWVPFPIERKELADYLGFSAAHVSRVMADFKRNGYVKESGKRINIQYIPLRRIAGA</sequence>
<dbReference type="Pfam" id="PF13545">
    <property type="entry name" value="HTH_Crp_2"/>
    <property type="match status" value="1"/>
</dbReference>
<evidence type="ECO:0000313" key="6">
    <source>
        <dbReference type="EMBL" id="MBU2761192.1"/>
    </source>
</evidence>
<evidence type="ECO:0000259" key="4">
    <source>
        <dbReference type="PROSITE" id="PS50042"/>
    </source>
</evidence>
<evidence type="ECO:0000313" key="7">
    <source>
        <dbReference type="Proteomes" id="UP000755654"/>
    </source>
</evidence>
<name>A0ABS6A123_9PROT</name>
<feature type="domain" description="Cyclic nucleotide-binding" evidence="4">
    <location>
        <begin position="17"/>
        <end position="121"/>
    </location>
</feature>
<dbReference type="PANTHER" id="PTHR24567:SF28">
    <property type="entry name" value="LISTERIOLYSIN REGULATORY PROTEIN"/>
    <property type="match status" value="1"/>
</dbReference>
<dbReference type="PANTHER" id="PTHR24567">
    <property type="entry name" value="CRP FAMILY TRANSCRIPTIONAL REGULATORY PROTEIN"/>
    <property type="match status" value="1"/>
</dbReference>
<dbReference type="Pfam" id="PF00027">
    <property type="entry name" value="cNMP_binding"/>
    <property type="match status" value="1"/>
</dbReference>
<dbReference type="InterPro" id="IPR050397">
    <property type="entry name" value="Env_Response_Regulators"/>
</dbReference>
<dbReference type="SUPFAM" id="SSF51206">
    <property type="entry name" value="cAMP-binding domain-like"/>
    <property type="match status" value="1"/>
</dbReference>
<dbReference type="SUPFAM" id="SSF46785">
    <property type="entry name" value="Winged helix' DNA-binding domain"/>
    <property type="match status" value="1"/>
</dbReference>
<dbReference type="InterPro" id="IPR036388">
    <property type="entry name" value="WH-like_DNA-bd_sf"/>
</dbReference>
<evidence type="ECO:0000256" key="1">
    <source>
        <dbReference type="ARBA" id="ARBA00023015"/>
    </source>
</evidence>
<feature type="domain" description="HTH crp-type" evidence="5">
    <location>
        <begin position="153"/>
        <end position="222"/>
    </location>
</feature>
<reference evidence="6 7" key="1">
    <citation type="journal article" date="2021" name="ISME J.">
        <title>Genomic evolution of the class Acidithiobacillia: deep-branching Proteobacteria living in extreme acidic conditions.</title>
        <authorList>
            <person name="Moya-Beltran A."/>
            <person name="Beard S."/>
            <person name="Rojas-Villalobos C."/>
            <person name="Issotta F."/>
            <person name="Gallardo Y."/>
            <person name="Ulloa R."/>
            <person name="Giaveno A."/>
            <person name="Degli Esposti M."/>
            <person name="Johnson D.B."/>
            <person name="Quatrini R."/>
        </authorList>
    </citation>
    <scope>NUCLEOTIDE SEQUENCE [LARGE SCALE GENOMIC DNA]</scope>
    <source>
        <strain evidence="6 7">RW2</strain>
    </source>
</reference>
<protein>
    <submittedName>
        <fullName evidence="6">Crp/Fnr family transcriptional regulator</fullName>
    </submittedName>
</protein>
<evidence type="ECO:0000256" key="2">
    <source>
        <dbReference type="ARBA" id="ARBA00023125"/>
    </source>
</evidence>
<comment type="caution">
    <text evidence="6">The sequence shown here is derived from an EMBL/GenBank/DDBJ whole genome shotgun (WGS) entry which is preliminary data.</text>
</comment>
<dbReference type="InterPro" id="IPR036390">
    <property type="entry name" value="WH_DNA-bd_sf"/>
</dbReference>
<keyword evidence="2" id="KW-0238">DNA-binding</keyword>
<dbReference type="CDD" id="cd00038">
    <property type="entry name" value="CAP_ED"/>
    <property type="match status" value="1"/>
</dbReference>
<keyword evidence="3" id="KW-0804">Transcription</keyword>
<keyword evidence="7" id="KW-1185">Reference proteome</keyword>
<dbReference type="InterPro" id="IPR014710">
    <property type="entry name" value="RmlC-like_jellyroll"/>
</dbReference>
<dbReference type="PROSITE" id="PS50042">
    <property type="entry name" value="CNMP_BINDING_3"/>
    <property type="match status" value="1"/>
</dbReference>
<dbReference type="PROSITE" id="PS51063">
    <property type="entry name" value="HTH_CRP_2"/>
    <property type="match status" value="1"/>
</dbReference>
<gene>
    <name evidence="6" type="ORF">HAP95_13725</name>
</gene>
<organism evidence="6 7">
    <name type="scientific">Acidithiobacillus sulfurivorans</name>
    <dbReference type="NCBI Taxonomy" id="1958756"/>
    <lineage>
        <taxon>Bacteria</taxon>
        <taxon>Pseudomonadati</taxon>
        <taxon>Pseudomonadota</taxon>
        <taxon>Acidithiobacillia</taxon>
        <taxon>Acidithiobacillales</taxon>
        <taxon>Acidithiobacillaceae</taxon>
        <taxon>Acidithiobacillus</taxon>
    </lineage>
</organism>
<dbReference type="SMART" id="SM00100">
    <property type="entry name" value="cNMP"/>
    <property type="match status" value="1"/>
</dbReference>
<dbReference type="EMBL" id="JAAOMP010000153">
    <property type="protein sequence ID" value="MBU2761192.1"/>
    <property type="molecule type" value="Genomic_DNA"/>
</dbReference>
<evidence type="ECO:0000256" key="3">
    <source>
        <dbReference type="ARBA" id="ARBA00023163"/>
    </source>
</evidence>
<keyword evidence="1" id="KW-0805">Transcription regulation</keyword>